<dbReference type="PROSITE" id="PS50111">
    <property type="entry name" value="CHEMOTAXIS_TRANSDUC_2"/>
    <property type="match status" value="1"/>
</dbReference>
<feature type="coiled-coil region" evidence="11">
    <location>
        <begin position="154"/>
        <end position="188"/>
    </location>
</feature>
<comment type="subcellular location">
    <subcellularLocation>
        <location evidence="1">Membrane</location>
        <topology evidence="1">Multi-pass membrane protein</topology>
    </subcellularLocation>
</comment>
<dbReference type="CDD" id="cd11386">
    <property type="entry name" value="MCP_signal"/>
    <property type="match status" value="1"/>
</dbReference>
<dbReference type="Gene3D" id="1.10.287.950">
    <property type="entry name" value="Methyl-accepting chemotaxis protein"/>
    <property type="match status" value="1"/>
</dbReference>
<protein>
    <submittedName>
        <fullName evidence="15">Bacteriohemerythrin</fullName>
    </submittedName>
</protein>
<dbReference type="InterPro" id="IPR003660">
    <property type="entry name" value="HAMP_dom"/>
</dbReference>
<evidence type="ECO:0000256" key="2">
    <source>
        <dbReference type="ARBA" id="ARBA00010587"/>
    </source>
</evidence>
<evidence type="ECO:0000259" key="13">
    <source>
        <dbReference type="PROSITE" id="PS50111"/>
    </source>
</evidence>
<evidence type="ECO:0000256" key="10">
    <source>
        <dbReference type="PROSITE-ProRule" id="PRU00284"/>
    </source>
</evidence>
<dbReference type="PROSITE" id="PS50885">
    <property type="entry name" value="HAMP"/>
    <property type="match status" value="1"/>
</dbReference>
<dbReference type="GO" id="GO:0006935">
    <property type="term" value="P:chemotaxis"/>
    <property type="evidence" value="ECO:0007669"/>
    <property type="project" value="UniProtKB-ARBA"/>
</dbReference>
<evidence type="ECO:0000256" key="11">
    <source>
        <dbReference type="SAM" id="Coils"/>
    </source>
</evidence>
<dbReference type="KEGG" id="tcd:AAIA72_11315"/>
<feature type="transmembrane region" description="Helical" evidence="12">
    <location>
        <begin position="188"/>
        <end position="206"/>
    </location>
</feature>
<keyword evidence="3 12" id="KW-0812">Transmembrane</keyword>
<evidence type="ECO:0000256" key="9">
    <source>
        <dbReference type="ARBA" id="ARBA00029447"/>
    </source>
</evidence>
<accession>A0AB39UT42</accession>
<keyword evidence="4" id="KW-0479">Metal-binding</keyword>
<keyword evidence="11" id="KW-0175">Coiled coil</keyword>
<evidence type="ECO:0000256" key="5">
    <source>
        <dbReference type="ARBA" id="ARBA00022989"/>
    </source>
</evidence>
<dbReference type="InterPro" id="IPR012312">
    <property type="entry name" value="Hemerythrin-like"/>
</dbReference>
<feature type="domain" description="Methyl-accepting transducer" evidence="13">
    <location>
        <begin position="265"/>
        <end position="501"/>
    </location>
</feature>
<proteinExistence type="inferred from homology"/>
<dbReference type="Pfam" id="PF01814">
    <property type="entry name" value="Hemerythrin"/>
    <property type="match status" value="1"/>
</dbReference>
<evidence type="ECO:0000259" key="14">
    <source>
        <dbReference type="PROSITE" id="PS50885"/>
    </source>
</evidence>
<evidence type="ECO:0000256" key="7">
    <source>
        <dbReference type="ARBA" id="ARBA00023136"/>
    </source>
</evidence>
<dbReference type="EMBL" id="CP154858">
    <property type="protein sequence ID" value="XDT71392.1"/>
    <property type="molecule type" value="Genomic_DNA"/>
</dbReference>
<sequence length="682" mass="75731">MKAFLNRIDLMTLIRGISLAFVVILLALELWLVNVQKEVAVAQQAENRASEELIDFQNLRYHVVQVQQFFTDASLTGESEPVQLARDHAEKAQAVLREIGDEFADEQSWVARIGPLVNKEIELGAPMVERYLAGDKSGGDQLMAQFDALAGQVAEAVATELEKVAARRDQLREQADRLSSRADAVLKVLLWVLTLMTLCTLGFIFIRLKVTLGGLLESFRDLNRGDKDLTARLPVQGKGLLTDTAREFNRFVQGLDELISTVVIALRQAGRRVLGLRTAAEETLTGMEEVHSNTDQLATAINEMAATVQEIAQSTDAAREKAMKADEAASQGMEVVSRTIQIIEGMARSITESAQAIDRLARDSAQIGEILNVIRSISDQTNLLALNAAIEAARAGEAGRGFAVVADEVRSLAQRTQESTEEIQAMIERLQQGTQDAVRNMERTAEASGQAVDHATRADQALQRIKQIVEEMADMNTQVATASEEQSAVAEELNRNVVIVADVAQRVLELAMQNQTAAMEAALAVQEVGMLMGQFRVSHDGREVDEDQFAVWHDGYLVNIREVDDQHRQLFGLMNDVYREFRARGVTDSLRRTLDNLVALARKHLADEEALMERAGYSELAAHRRVHEKLLADMEAKVRTFASTGSDEAMLDLLMFLKRWLVDHIYRVDKHYMDELHAAGIH</sequence>
<dbReference type="SMART" id="SM00283">
    <property type="entry name" value="MA"/>
    <property type="match status" value="1"/>
</dbReference>
<keyword evidence="5 12" id="KW-1133">Transmembrane helix</keyword>
<reference evidence="15" key="1">
    <citation type="submission" date="2024-05" db="EMBL/GenBank/DDBJ databases">
        <title>Genome sequencing of novel strain.</title>
        <authorList>
            <person name="Ganbat D."/>
            <person name="Ganbat S."/>
            <person name="Lee S.-J."/>
        </authorList>
    </citation>
    <scope>NUCLEOTIDE SEQUENCE</scope>
    <source>
        <strain evidence="15">SMD15-11</strain>
    </source>
</reference>
<feature type="coiled-coil region" evidence="11">
    <location>
        <begin position="458"/>
        <end position="485"/>
    </location>
</feature>
<dbReference type="SUPFAM" id="SSF47188">
    <property type="entry name" value="Hemerythrin-like"/>
    <property type="match status" value="1"/>
</dbReference>
<feature type="domain" description="HAMP" evidence="14">
    <location>
        <begin position="228"/>
        <end position="260"/>
    </location>
</feature>
<name>A0AB39UT42_9GAMM</name>
<dbReference type="InterPro" id="IPR012827">
    <property type="entry name" value="Hemerythrin_metal-bd"/>
</dbReference>
<dbReference type="NCBIfam" id="TIGR02481">
    <property type="entry name" value="hemeryth_dom"/>
    <property type="match status" value="1"/>
</dbReference>
<gene>
    <name evidence="15" type="ORF">AAIA72_11315</name>
</gene>
<dbReference type="CDD" id="cd12107">
    <property type="entry name" value="Hemerythrin"/>
    <property type="match status" value="1"/>
</dbReference>
<evidence type="ECO:0000256" key="6">
    <source>
        <dbReference type="ARBA" id="ARBA00023004"/>
    </source>
</evidence>
<dbReference type="RefSeq" id="WP_369600427.1">
    <property type="nucleotide sequence ID" value="NZ_CP154858.1"/>
</dbReference>
<keyword evidence="7 12" id="KW-0472">Membrane</keyword>
<evidence type="ECO:0000313" key="15">
    <source>
        <dbReference type="EMBL" id="XDT71392.1"/>
    </source>
</evidence>
<dbReference type="PANTHER" id="PTHR32089:SF119">
    <property type="entry name" value="METHYL-ACCEPTING CHEMOTAXIS PROTEIN CTPL"/>
    <property type="match status" value="1"/>
</dbReference>
<dbReference type="Pfam" id="PF00015">
    <property type="entry name" value="MCPsignal"/>
    <property type="match status" value="1"/>
</dbReference>
<dbReference type="InterPro" id="IPR035938">
    <property type="entry name" value="Hemerythrin-like_sf"/>
</dbReference>
<evidence type="ECO:0000256" key="8">
    <source>
        <dbReference type="ARBA" id="ARBA00023224"/>
    </source>
</evidence>
<evidence type="ECO:0000256" key="4">
    <source>
        <dbReference type="ARBA" id="ARBA00022723"/>
    </source>
</evidence>
<dbReference type="Gene3D" id="1.20.120.50">
    <property type="entry name" value="Hemerythrin-like"/>
    <property type="match status" value="1"/>
</dbReference>
<dbReference type="GO" id="GO:0007165">
    <property type="term" value="P:signal transduction"/>
    <property type="evidence" value="ECO:0007669"/>
    <property type="project" value="UniProtKB-KW"/>
</dbReference>
<evidence type="ECO:0000256" key="1">
    <source>
        <dbReference type="ARBA" id="ARBA00004141"/>
    </source>
</evidence>
<dbReference type="FunFam" id="1.10.287.950:FF:000001">
    <property type="entry name" value="Methyl-accepting chemotaxis sensory transducer"/>
    <property type="match status" value="1"/>
</dbReference>
<dbReference type="GO" id="GO:0016020">
    <property type="term" value="C:membrane"/>
    <property type="evidence" value="ECO:0007669"/>
    <property type="project" value="UniProtKB-SubCell"/>
</dbReference>
<dbReference type="InterPro" id="IPR004089">
    <property type="entry name" value="MCPsignal_dom"/>
</dbReference>
<dbReference type="AlphaFoldDB" id="A0AB39UT42"/>
<feature type="transmembrane region" description="Helical" evidence="12">
    <location>
        <begin position="12"/>
        <end position="33"/>
    </location>
</feature>
<dbReference type="GO" id="GO:0046872">
    <property type="term" value="F:metal ion binding"/>
    <property type="evidence" value="ECO:0007669"/>
    <property type="project" value="UniProtKB-KW"/>
</dbReference>
<keyword evidence="6" id="KW-0408">Iron</keyword>
<dbReference type="NCBIfam" id="NF033749">
    <property type="entry name" value="bact_hemeryth"/>
    <property type="match status" value="1"/>
</dbReference>
<organism evidence="15">
    <name type="scientific">Thermohahella caldifontis</name>
    <dbReference type="NCBI Taxonomy" id="3142973"/>
    <lineage>
        <taxon>Bacteria</taxon>
        <taxon>Pseudomonadati</taxon>
        <taxon>Pseudomonadota</taxon>
        <taxon>Gammaproteobacteria</taxon>
        <taxon>Oceanospirillales</taxon>
        <taxon>Hahellaceae</taxon>
        <taxon>Thermohahella</taxon>
    </lineage>
</organism>
<evidence type="ECO:0000256" key="3">
    <source>
        <dbReference type="ARBA" id="ARBA00022692"/>
    </source>
</evidence>
<comment type="similarity">
    <text evidence="2">Belongs to the hemerythrin family.</text>
</comment>
<evidence type="ECO:0000256" key="12">
    <source>
        <dbReference type="SAM" id="Phobius"/>
    </source>
</evidence>
<dbReference type="PANTHER" id="PTHR32089">
    <property type="entry name" value="METHYL-ACCEPTING CHEMOTAXIS PROTEIN MCPB"/>
    <property type="match status" value="1"/>
</dbReference>
<dbReference type="SUPFAM" id="SSF58104">
    <property type="entry name" value="Methyl-accepting chemotaxis protein (MCP) signaling domain"/>
    <property type="match status" value="1"/>
</dbReference>
<comment type="similarity">
    <text evidence="9">Belongs to the methyl-accepting chemotaxis (MCP) protein family.</text>
</comment>
<keyword evidence="8 10" id="KW-0807">Transducer</keyword>